<feature type="transmembrane region" description="Helical" evidence="1">
    <location>
        <begin position="30"/>
        <end position="50"/>
    </location>
</feature>
<keyword evidence="1" id="KW-1133">Transmembrane helix</keyword>
<organism evidence="2 3">
    <name type="scientific">Desmospora profundinema</name>
    <dbReference type="NCBI Taxonomy" id="1571184"/>
    <lineage>
        <taxon>Bacteria</taxon>
        <taxon>Bacillati</taxon>
        <taxon>Bacillota</taxon>
        <taxon>Bacilli</taxon>
        <taxon>Bacillales</taxon>
        <taxon>Thermoactinomycetaceae</taxon>
        <taxon>Desmospora</taxon>
    </lineage>
</organism>
<accession>A0ABU1IM92</accession>
<feature type="transmembrane region" description="Helical" evidence="1">
    <location>
        <begin position="5"/>
        <end position="24"/>
    </location>
</feature>
<dbReference type="EMBL" id="JAVDQG010000004">
    <property type="protein sequence ID" value="MDR6225904.1"/>
    <property type="molecule type" value="Genomic_DNA"/>
</dbReference>
<reference evidence="2 3" key="1">
    <citation type="submission" date="2023-07" db="EMBL/GenBank/DDBJ databases">
        <title>Genomic Encyclopedia of Type Strains, Phase IV (KMG-IV): sequencing the most valuable type-strain genomes for metagenomic binning, comparative biology and taxonomic classification.</title>
        <authorList>
            <person name="Goeker M."/>
        </authorList>
    </citation>
    <scope>NUCLEOTIDE SEQUENCE [LARGE SCALE GENOMIC DNA]</scope>
    <source>
        <strain evidence="2 3">DSM 45903</strain>
    </source>
</reference>
<dbReference type="RefSeq" id="WP_309865111.1">
    <property type="nucleotide sequence ID" value="NZ_JAVDQG010000004.1"/>
</dbReference>
<protein>
    <submittedName>
        <fullName evidence="2">Uncharacterized protein</fullName>
    </submittedName>
</protein>
<gene>
    <name evidence="2" type="ORF">JOE21_001910</name>
</gene>
<evidence type="ECO:0000313" key="3">
    <source>
        <dbReference type="Proteomes" id="UP001185012"/>
    </source>
</evidence>
<evidence type="ECO:0000313" key="2">
    <source>
        <dbReference type="EMBL" id="MDR6225904.1"/>
    </source>
</evidence>
<name>A0ABU1IM92_9BACL</name>
<sequence>MNVSAAVFACRFTGVVGILASLLFWNLYGFAGLVFGLLSSMFWFGLAWHLQRGSKSQK</sequence>
<keyword evidence="1" id="KW-0812">Transmembrane</keyword>
<keyword evidence="1" id="KW-0472">Membrane</keyword>
<proteinExistence type="predicted"/>
<keyword evidence="3" id="KW-1185">Reference proteome</keyword>
<evidence type="ECO:0000256" key="1">
    <source>
        <dbReference type="SAM" id="Phobius"/>
    </source>
</evidence>
<dbReference type="Proteomes" id="UP001185012">
    <property type="component" value="Unassembled WGS sequence"/>
</dbReference>
<comment type="caution">
    <text evidence="2">The sequence shown here is derived from an EMBL/GenBank/DDBJ whole genome shotgun (WGS) entry which is preliminary data.</text>
</comment>